<protein>
    <recommendedName>
        <fullName evidence="3">Ubiquitin-like protease family profile domain-containing protein</fullName>
    </recommendedName>
</protein>
<evidence type="ECO:0000313" key="1">
    <source>
        <dbReference type="EMBL" id="CAL1379996.1"/>
    </source>
</evidence>
<reference evidence="1 2" key="1">
    <citation type="submission" date="2024-04" db="EMBL/GenBank/DDBJ databases">
        <authorList>
            <person name="Fracassetti M."/>
        </authorList>
    </citation>
    <scope>NUCLEOTIDE SEQUENCE [LARGE SCALE GENOMIC DNA]</scope>
</reference>
<name>A0AAV2E230_9ROSI</name>
<dbReference type="AlphaFoldDB" id="A0AAV2E230"/>
<dbReference type="Gene3D" id="3.40.395.10">
    <property type="entry name" value="Adenoviral Proteinase, Chain A"/>
    <property type="match status" value="1"/>
</dbReference>
<dbReference type="InterPro" id="IPR038765">
    <property type="entry name" value="Papain-like_cys_pep_sf"/>
</dbReference>
<evidence type="ECO:0008006" key="3">
    <source>
        <dbReference type="Google" id="ProtNLM"/>
    </source>
</evidence>
<accession>A0AAV2E230</accession>
<organism evidence="1 2">
    <name type="scientific">Linum trigynum</name>
    <dbReference type="NCBI Taxonomy" id="586398"/>
    <lineage>
        <taxon>Eukaryota</taxon>
        <taxon>Viridiplantae</taxon>
        <taxon>Streptophyta</taxon>
        <taxon>Embryophyta</taxon>
        <taxon>Tracheophyta</taxon>
        <taxon>Spermatophyta</taxon>
        <taxon>Magnoliopsida</taxon>
        <taxon>eudicotyledons</taxon>
        <taxon>Gunneridae</taxon>
        <taxon>Pentapetalae</taxon>
        <taxon>rosids</taxon>
        <taxon>fabids</taxon>
        <taxon>Malpighiales</taxon>
        <taxon>Linaceae</taxon>
        <taxon>Linum</taxon>
    </lineage>
</organism>
<proteinExistence type="predicted"/>
<evidence type="ECO:0000313" key="2">
    <source>
        <dbReference type="Proteomes" id="UP001497516"/>
    </source>
</evidence>
<gene>
    <name evidence="1" type="ORF">LTRI10_LOCUS21477</name>
</gene>
<keyword evidence="2" id="KW-1185">Reference proteome</keyword>
<dbReference type="EMBL" id="OZ034817">
    <property type="protein sequence ID" value="CAL1379996.1"/>
    <property type="molecule type" value="Genomic_DNA"/>
</dbReference>
<sequence>MGLLSGLISAARTTLRRGPTGAKAAVDRWAADRKIRIVQQADVSYPELRLLPAALDDCVDVEIQGPNGEIVLSLKLRIEILTNGRIDDDDSLHGGIVRKAWMAVKEWSEERIAIVGKALDEIQGEEIRVAGKIPKKHRYLTTFREQVANYAESSTEFQIQRYAYNSELSPDEVLFQDAREKTILRRMDFRKLVSDFGVLESATDLYIDHINKSSLKANNGYFKKFVFPTDLAFWLEDAAADEMDDNECLTLVKECLSTIDYIPKGEIDASKCDLWCVPLLSCRQHAVAMVINIKDACIEYLDSGGPDKASSFGIIDAFCNLIFKVVSVYIASTRRDVDFAKFEWRYPRVPCQPFGSKPCAIYRLRFLEEWDAGDGVDLRKFEGWEERYWHVKERVKICASILTDDSNAVLDEVKEKARRMHAIRKRRQLMGIVLWILLL</sequence>
<dbReference type="Proteomes" id="UP001497516">
    <property type="component" value="Chromosome 4"/>
</dbReference>
<dbReference type="SUPFAM" id="SSF54001">
    <property type="entry name" value="Cysteine proteinases"/>
    <property type="match status" value="1"/>
</dbReference>